<keyword evidence="3" id="KW-1185">Reference proteome</keyword>
<dbReference type="Proteomes" id="UP000270094">
    <property type="component" value="Unassembled WGS sequence"/>
</dbReference>
<evidence type="ECO:0000256" key="1">
    <source>
        <dbReference type="SAM" id="MobiDB-lite"/>
    </source>
</evidence>
<feature type="region of interest" description="Disordered" evidence="1">
    <location>
        <begin position="1"/>
        <end position="26"/>
    </location>
</feature>
<organism evidence="2 3">
    <name type="scientific">Strongylus vulgaris</name>
    <name type="common">Blood worm</name>
    <dbReference type="NCBI Taxonomy" id="40348"/>
    <lineage>
        <taxon>Eukaryota</taxon>
        <taxon>Metazoa</taxon>
        <taxon>Ecdysozoa</taxon>
        <taxon>Nematoda</taxon>
        <taxon>Chromadorea</taxon>
        <taxon>Rhabditida</taxon>
        <taxon>Rhabditina</taxon>
        <taxon>Rhabditomorpha</taxon>
        <taxon>Strongyloidea</taxon>
        <taxon>Strongylidae</taxon>
        <taxon>Strongylus</taxon>
    </lineage>
</organism>
<gene>
    <name evidence="2" type="ORF">SVUK_LOCUS2180</name>
</gene>
<reference evidence="2 3" key="1">
    <citation type="submission" date="2018-11" db="EMBL/GenBank/DDBJ databases">
        <authorList>
            <consortium name="Pathogen Informatics"/>
        </authorList>
    </citation>
    <scope>NUCLEOTIDE SEQUENCE [LARGE SCALE GENOMIC DNA]</scope>
</reference>
<feature type="compositionally biased region" description="Basic and acidic residues" evidence="1">
    <location>
        <begin position="1"/>
        <end position="20"/>
    </location>
</feature>
<evidence type="ECO:0000313" key="3">
    <source>
        <dbReference type="Proteomes" id="UP000270094"/>
    </source>
</evidence>
<sequence>MERVLHRMRETEGVDNDRRRTASKRRHPLRHDRWIEQCGGKNEAIWNPRAASASVFRNEIDDADQLTCSDRDAVRRRCGRFNATATNLKVLCKVTRCSTYSNLLKGYIFLCLLTRCMEWAW</sequence>
<evidence type="ECO:0000313" key="2">
    <source>
        <dbReference type="EMBL" id="VDM67182.1"/>
    </source>
</evidence>
<accession>A0A3P7KHH8</accession>
<proteinExistence type="predicted"/>
<dbReference type="AlphaFoldDB" id="A0A3P7KHH8"/>
<name>A0A3P7KHH8_STRVU</name>
<protein>
    <submittedName>
        <fullName evidence="2">Uncharacterized protein</fullName>
    </submittedName>
</protein>
<dbReference type="EMBL" id="UYYB01004828">
    <property type="protein sequence ID" value="VDM67182.1"/>
    <property type="molecule type" value="Genomic_DNA"/>
</dbReference>